<dbReference type="InterPro" id="IPR001732">
    <property type="entry name" value="UDP-Glc/GDP-Man_DH_N"/>
</dbReference>
<feature type="domain" description="UDP-glucose/GDP-mannose dehydrogenase C-terminal" evidence="4">
    <location>
        <begin position="325"/>
        <end position="420"/>
    </location>
</feature>
<dbReference type="PIRSF" id="PIRSF500136">
    <property type="entry name" value="UDP_ManNAc_DH"/>
    <property type="match status" value="1"/>
</dbReference>
<dbReference type="NCBIfam" id="TIGR03026">
    <property type="entry name" value="NDP-sugDHase"/>
    <property type="match status" value="1"/>
</dbReference>
<dbReference type="PIRSF" id="PIRSF000124">
    <property type="entry name" value="UDPglc_GDPman_dh"/>
    <property type="match status" value="1"/>
</dbReference>
<organism evidence="5 6">
    <name type="scientific">Paenibacillus chartarius</name>
    <dbReference type="NCBI Taxonomy" id="747481"/>
    <lineage>
        <taxon>Bacteria</taxon>
        <taxon>Bacillati</taxon>
        <taxon>Bacillota</taxon>
        <taxon>Bacilli</taxon>
        <taxon>Bacillales</taxon>
        <taxon>Paenibacillaceae</taxon>
        <taxon>Paenibacillus</taxon>
    </lineage>
</organism>
<evidence type="ECO:0000256" key="1">
    <source>
        <dbReference type="ARBA" id="ARBA00023002"/>
    </source>
</evidence>
<dbReference type="InterPro" id="IPR036220">
    <property type="entry name" value="UDP-Glc/GDP-Man_DH_C_sf"/>
</dbReference>
<dbReference type="SMART" id="SM00984">
    <property type="entry name" value="UDPG_MGDP_dh_C"/>
    <property type="match status" value="1"/>
</dbReference>
<dbReference type="InterPro" id="IPR036291">
    <property type="entry name" value="NAD(P)-bd_dom_sf"/>
</dbReference>
<dbReference type="Pfam" id="PF03721">
    <property type="entry name" value="UDPG_MGDP_dh_N"/>
    <property type="match status" value="1"/>
</dbReference>
<keyword evidence="1" id="KW-0560">Oxidoreductase</keyword>
<name>A0ABV6DH50_9BACL</name>
<dbReference type="EMBL" id="JBHLWN010000025">
    <property type="protein sequence ID" value="MFC0211985.1"/>
    <property type="molecule type" value="Genomic_DNA"/>
</dbReference>
<dbReference type="RefSeq" id="WP_377469034.1">
    <property type="nucleotide sequence ID" value="NZ_JBHLWN010000025.1"/>
</dbReference>
<dbReference type="Gene3D" id="3.40.50.720">
    <property type="entry name" value="NAD(P)-binding Rossmann-like Domain"/>
    <property type="match status" value="2"/>
</dbReference>
<dbReference type="SUPFAM" id="SSF51735">
    <property type="entry name" value="NAD(P)-binding Rossmann-fold domains"/>
    <property type="match status" value="1"/>
</dbReference>
<dbReference type="InterPro" id="IPR008927">
    <property type="entry name" value="6-PGluconate_DH-like_C_sf"/>
</dbReference>
<comment type="caution">
    <text evidence="5">The sequence shown here is derived from an EMBL/GenBank/DDBJ whole genome shotgun (WGS) entry which is preliminary data.</text>
</comment>
<dbReference type="InterPro" id="IPR014026">
    <property type="entry name" value="UDP-Glc/GDP-Man_DH_dimer"/>
</dbReference>
<sequence>MDDRYNGNRLAHKVGIIGLGFVGLPLACAFASKGFQVTGIDLDDRKINMLRNGNSYIHDITDEELHSVLSSKRLIVSSDYSEMSHADSIVICVPTPLTPLHTPDLSYLTDTCNRLAPYLRHGQLIVVESSTYPGTTREVTQPLLDKSGLTIGEHIFVAYSPERIDPGSQTALTQIPKLVSGMTPACLERIVQLYSQVFEQVVPVSSTEVAEMAKLLENTFRLVNISFINEFAQICDKMNINVWEVIAAAGTKPYGFTPFYPGPGIGGHCIPVDPLYLQWKANLFGIKSKFIELSHVVNETMPQYVVQRLRSVLEPEKTLSGAKILIYGVTYKKNTPDTRESSALPLIQLLHRAGADVMFHDPLISALSVGDLKLDSVSLSEESLKAVDCVLIHTDHNAMPVDLILQHTPLVFDCRNATAGRSSQATIVTLGGGAV</sequence>
<evidence type="ECO:0000313" key="6">
    <source>
        <dbReference type="Proteomes" id="UP001589776"/>
    </source>
</evidence>
<evidence type="ECO:0000256" key="2">
    <source>
        <dbReference type="ARBA" id="ARBA00023027"/>
    </source>
</evidence>
<dbReference type="InterPro" id="IPR028359">
    <property type="entry name" value="UDP_ManNAc/GlcNAc_DH"/>
</dbReference>
<dbReference type="SUPFAM" id="SSF48179">
    <property type="entry name" value="6-phosphogluconate dehydrogenase C-terminal domain-like"/>
    <property type="match status" value="1"/>
</dbReference>
<accession>A0ABV6DH50</accession>
<evidence type="ECO:0000313" key="5">
    <source>
        <dbReference type="EMBL" id="MFC0211985.1"/>
    </source>
</evidence>
<dbReference type="InterPro" id="IPR017476">
    <property type="entry name" value="UDP-Glc/GDP-Man"/>
</dbReference>
<dbReference type="PANTHER" id="PTHR43491">
    <property type="entry name" value="UDP-N-ACETYL-D-MANNOSAMINE DEHYDROGENASE"/>
    <property type="match status" value="1"/>
</dbReference>
<dbReference type="Pfam" id="PF00984">
    <property type="entry name" value="UDPG_MGDP_dh"/>
    <property type="match status" value="1"/>
</dbReference>
<reference evidence="5 6" key="1">
    <citation type="submission" date="2024-09" db="EMBL/GenBank/DDBJ databases">
        <authorList>
            <person name="Sun Q."/>
            <person name="Mori K."/>
        </authorList>
    </citation>
    <scope>NUCLEOTIDE SEQUENCE [LARGE SCALE GENOMIC DNA]</scope>
    <source>
        <strain evidence="5 6">CCM 7759</strain>
    </source>
</reference>
<evidence type="ECO:0000256" key="3">
    <source>
        <dbReference type="PIRNR" id="PIRNR000124"/>
    </source>
</evidence>
<keyword evidence="6" id="KW-1185">Reference proteome</keyword>
<protein>
    <submittedName>
        <fullName evidence="5">Nucleotide sugar dehydrogenase</fullName>
    </submittedName>
</protein>
<keyword evidence="2" id="KW-0520">NAD</keyword>
<comment type="similarity">
    <text evidence="3">Belongs to the UDP-glucose/GDP-mannose dehydrogenase family.</text>
</comment>
<gene>
    <name evidence="5" type="ORF">ACFFK0_05875</name>
</gene>
<dbReference type="InterPro" id="IPR014027">
    <property type="entry name" value="UDP-Glc/GDP-Man_DH_C"/>
</dbReference>
<dbReference type="SUPFAM" id="SSF52413">
    <property type="entry name" value="UDP-glucose/GDP-mannose dehydrogenase C-terminal domain"/>
    <property type="match status" value="1"/>
</dbReference>
<proteinExistence type="inferred from homology"/>
<evidence type="ECO:0000259" key="4">
    <source>
        <dbReference type="SMART" id="SM00984"/>
    </source>
</evidence>
<dbReference type="PANTHER" id="PTHR43491:SF1">
    <property type="entry name" value="UDP-N-ACETYL-D-MANNOSAMINE DEHYDROGENASE"/>
    <property type="match status" value="1"/>
</dbReference>
<dbReference type="Pfam" id="PF03720">
    <property type="entry name" value="UDPG_MGDP_dh_C"/>
    <property type="match status" value="1"/>
</dbReference>
<dbReference type="Proteomes" id="UP001589776">
    <property type="component" value="Unassembled WGS sequence"/>
</dbReference>